<dbReference type="Gene3D" id="3.30.565.10">
    <property type="entry name" value="Histidine kinase-like ATPase, C-terminal domain"/>
    <property type="match status" value="1"/>
</dbReference>
<feature type="domain" description="Histidine kinase" evidence="6">
    <location>
        <begin position="1"/>
        <end position="207"/>
    </location>
</feature>
<evidence type="ECO:0000256" key="1">
    <source>
        <dbReference type="ARBA" id="ARBA00000085"/>
    </source>
</evidence>
<keyword evidence="4" id="KW-0418">Kinase</keyword>
<evidence type="ECO:0000259" key="6">
    <source>
        <dbReference type="PROSITE" id="PS50109"/>
    </source>
</evidence>
<dbReference type="SUPFAM" id="SSF55874">
    <property type="entry name" value="ATPase domain of HSP90 chaperone/DNA topoisomerase II/histidine kinase"/>
    <property type="match status" value="1"/>
</dbReference>
<dbReference type="PANTHER" id="PTHR43711">
    <property type="entry name" value="TWO-COMPONENT HISTIDINE KINASE"/>
    <property type="match status" value="1"/>
</dbReference>
<evidence type="ECO:0000256" key="3">
    <source>
        <dbReference type="ARBA" id="ARBA00022679"/>
    </source>
</evidence>
<keyword evidence="5" id="KW-0902">Two-component regulatory system</keyword>
<dbReference type="EC" id="2.7.13.3" evidence="2"/>
<protein>
    <recommendedName>
        <fullName evidence="2">histidine kinase</fullName>
        <ecNumber evidence="2">2.7.13.3</ecNumber>
    </recommendedName>
</protein>
<dbReference type="InterPro" id="IPR050736">
    <property type="entry name" value="Sensor_HK_Regulatory"/>
</dbReference>
<keyword evidence="8" id="KW-1185">Reference proteome</keyword>
<dbReference type="InterPro" id="IPR036890">
    <property type="entry name" value="HATPase_C_sf"/>
</dbReference>
<evidence type="ECO:0000256" key="5">
    <source>
        <dbReference type="ARBA" id="ARBA00023012"/>
    </source>
</evidence>
<dbReference type="PROSITE" id="PS50109">
    <property type="entry name" value="HIS_KIN"/>
    <property type="match status" value="1"/>
</dbReference>
<reference evidence="7" key="1">
    <citation type="submission" date="2022-10" db="EMBL/GenBank/DDBJ databases">
        <title>Characterization and whole genome sequencing of a new Roseateles species, isolated from fresh water.</title>
        <authorList>
            <person name="Guliayeva D.Y."/>
            <person name="Akhremchuk A.E."/>
            <person name="Sikolenko M.A."/>
            <person name="Valentovich L.N."/>
            <person name="Sidarenka A.V."/>
        </authorList>
    </citation>
    <scope>NUCLEOTIDE SEQUENCE</scope>
    <source>
        <strain evidence="7">BIM B-1768</strain>
    </source>
</reference>
<evidence type="ECO:0000256" key="4">
    <source>
        <dbReference type="ARBA" id="ARBA00022777"/>
    </source>
</evidence>
<name>A0ABY6B9T6_9BURK</name>
<dbReference type="Proteomes" id="UP001064933">
    <property type="component" value="Chromosome"/>
</dbReference>
<dbReference type="InterPro" id="IPR005467">
    <property type="entry name" value="His_kinase_dom"/>
</dbReference>
<comment type="catalytic activity">
    <reaction evidence="1">
        <text>ATP + protein L-histidine = ADP + protein N-phospho-L-histidine.</text>
        <dbReference type="EC" id="2.7.13.3"/>
    </reaction>
</comment>
<evidence type="ECO:0000313" key="7">
    <source>
        <dbReference type="EMBL" id="UXH80330.1"/>
    </source>
</evidence>
<dbReference type="PANTHER" id="PTHR43711:SF29">
    <property type="entry name" value="HISTIDINE KINASE"/>
    <property type="match status" value="1"/>
</dbReference>
<evidence type="ECO:0000313" key="8">
    <source>
        <dbReference type="Proteomes" id="UP001064933"/>
    </source>
</evidence>
<dbReference type="RefSeq" id="WP_261760149.1">
    <property type="nucleotide sequence ID" value="NZ_CP104562.2"/>
</dbReference>
<gene>
    <name evidence="7" type="ORF">N4261_10825</name>
</gene>
<accession>A0ABY6B9T6</accession>
<keyword evidence="3" id="KW-0808">Transferase</keyword>
<evidence type="ECO:0000256" key="2">
    <source>
        <dbReference type="ARBA" id="ARBA00012438"/>
    </source>
</evidence>
<dbReference type="EMBL" id="CP104562">
    <property type="protein sequence ID" value="UXH80330.1"/>
    <property type="molecule type" value="Genomic_DNA"/>
</dbReference>
<proteinExistence type="predicted"/>
<sequence length="241" mass="26753">MSVPLTALSRLSKKLLADDSVGEAHRKSLTHIVRCSENLLVLISDLAELAGEKNWGVGLRPGPVRLRDLLSNTIEITRPLAEKKFIDLRLQISPSIPVMVQADEVRLRHVLLGLIAHGISISDHGPVRLDVRRKDDLLRSNPSTATVEFIVEDMSAKVEPCSFFSVDATPAAPYATERLIQDLGGQLHIVKEPELGCRLIFSIQLDMPWLANEPLREGHRVFSGARSENEVIPQRRRADTA</sequence>
<organism evidence="7 8">
    <name type="scientific">Roseateles amylovorans</name>
    <dbReference type="NCBI Taxonomy" id="2978473"/>
    <lineage>
        <taxon>Bacteria</taxon>
        <taxon>Pseudomonadati</taxon>
        <taxon>Pseudomonadota</taxon>
        <taxon>Betaproteobacteria</taxon>
        <taxon>Burkholderiales</taxon>
        <taxon>Sphaerotilaceae</taxon>
        <taxon>Roseateles</taxon>
    </lineage>
</organism>